<organism evidence="1 2">
    <name type="scientific">Mesorhizobium mediterraneum</name>
    <dbReference type="NCBI Taxonomy" id="43617"/>
    <lineage>
        <taxon>Bacteria</taxon>
        <taxon>Pseudomonadati</taxon>
        <taxon>Pseudomonadota</taxon>
        <taxon>Alphaproteobacteria</taxon>
        <taxon>Hyphomicrobiales</taxon>
        <taxon>Phyllobacteriaceae</taxon>
        <taxon>Mesorhizobium</taxon>
    </lineage>
</organism>
<comment type="caution">
    <text evidence="1">The sequence shown here is derived from an EMBL/GenBank/DDBJ whole genome shotgun (WGS) entry which is preliminary data.</text>
</comment>
<name>A0AB36R844_9HYPH</name>
<reference evidence="2" key="1">
    <citation type="submission" date="2017-08" db="EMBL/GenBank/DDBJ databases">
        <title>Mesorhizobium wenxinae sp. nov., a novel rhizobial species isolated from root nodules of chickpea (Cicer arietinum L.).</title>
        <authorList>
            <person name="Zhang J."/>
        </authorList>
    </citation>
    <scope>NUCLEOTIDE SEQUENCE [LARGE SCALE GENOMIC DNA]</scope>
    <source>
        <strain evidence="2">USDA 3392</strain>
    </source>
</reference>
<dbReference type="AlphaFoldDB" id="A0AB36R844"/>
<keyword evidence="2" id="KW-1185">Reference proteome</keyword>
<sequence>MCWLGNSTVRRSAKVMAEAERAERAAKTARLRSLRMATQSDLNVSFPEELDCSLLIAALIQGESSGQPFNRLNDGFGKGFAFVDRLAALGQ</sequence>
<dbReference type="Proteomes" id="UP000216215">
    <property type="component" value="Unassembled WGS sequence"/>
</dbReference>
<dbReference type="EMBL" id="NPKI01000020">
    <property type="protein sequence ID" value="PAQ00759.1"/>
    <property type="molecule type" value="Genomic_DNA"/>
</dbReference>
<gene>
    <name evidence="1" type="ORF">CIT25_17970</name>
</gene>
<accession>A0AB36R844</accession>
<evidence type="ECO:0000313" key="2">
    <source>
        <dbReference type="Proteomes" id="UP000216215"/>
    </source>
</evidence>
<evidence type="ECO:0000313" key="1">
    <source>
        <dbReference type="EMBL" id="PAQ00759.1"/>
    </source>
</evidence>
<proteinExistence type="predicted"/>
<protein>
    <submittedName>
        <fullName evidence="1">Uncharacterized protein</fullName>
    </submittedName>
</protein>